<feature type="signal peptide" evidence="1">
    <location>
        <begin position="1"/>
        <end position="34"/>
    </location>
</feature>
<evidence type="ECO:0000313" key="3">
    <source>
        <dbReference type="Proteomes" id="UP000217289"/>
    </source>
</evidence>
<dbReference type="RefSeq" id="WP_157774913.1">
    <property type="nucleotide sequence ID" value="NZ_CP022163.1"/>
</dbReference>
<gene>
    <name evidence="2" type="ORF">MEBOL_002535</name>
</gene>
<reference evidence="2 3" key="1">
    <citation type="submission" date="2017-06" db="EMBL/GenBank/DDBJ databases">
        <authorList>
            <person name="Kim H.J."/>
            <person name="Triplett B.A."/>
        </authorList>
    </citation>
    <scope>NUCLEOTIDE SEQUENCE [LARGE SCALE GENOMIC DNA]</scope>
    <source>
        <strain evidence="2 3">DSM 14713</strain>
    </source>
</reference>
<feature type="chain" id="PRO_5013304261" description="Outer membrane protein beta-barrel domain-containing protein" evidence="1">
    <location>
        <begin position="35"/>
        <end position="244"/>
    </location>
</feature>
<proteinExistence type="predicted"/>
<protein>
    <recommendedName>
        <fullName evidence="4">Outer membrane protein beta-barrel domain-containing protein</fullName>
    </recommendedName>
</protein>
<dbReference type="Proteomes" id="UP000217289">
    <property type="component" value="Chromosome"/>
</dbReference>
<evidence type="ECO:0000313" key="2">
    <source>
        <dbReference type="EMBL" id="ATB29086.1"/>
    </source>
</evidence>
<organism evidence="2 3">
    <name type="scientific">Melittangium boletus DSM 14713</name>
    <dbReference type="NCBI Taxonomy" id="1294270"/>
    <lineage>
        <taxon>Bacteria</taxon>
        <taxon>Pseudomonadati</taxon>
        <taxon>Myxococcota</taxon>
        <taxon>Myxococcia</taxon>
        <taxon>Myxococcales</taxon>
        <taxon>Cystobacterineae</taxon>
        <taxon>Archangiaceae</taxon>
        <taxon>Melittangium</taxon>
    </lineage>
</organism>
<evidence type="ECO:0000256" key="1">
    <source>
        <dbReference type="SAM" id="SignalP"/>
    </source>
</evidence>
<dbReference type="AlphaFoldDB" id="A0A250IDQ1"/>
<keyword evidence="1" id="KW-0732">Signal</keyword>
<dbReference type="KEGG" id="mbd:MEBOL_002535"/>
<evidence type="ECO:0008006" key="4">
    <source>
        <dbReference type="Google" id="ProtNLM"/>
    </source>
</evidence>
<keyword evidence="3" id="KW-1185">Reference proteome</keyword>
<name>A0A250IDQ1_9BACT</name>
<accession>A0A250IDQ1</accession>
<sequence>MKPRTVFPGPRLSQAAGLLLCALTVLVPATRAHAFSHTGNARLLATDEAAPIKHAVIGLQRTALPLALGIVVDTSLLADAALAANVGLRWGIEAGRHRFVVGARYTQFLGNSIVADAISRQASQVKSFDVDFSGPSAYALYGVVLGPLLVQAELRHSRYQTTSTTATGAVVFNFAHRFAVVGELGVRVNKVGHPLRGALGLRYAGEGLGVSLGVAYVDVTEALLPYNDGRIPFLPAFDLSWTFQ</sequence>
<dbReference type="OrthoDB" id="5381742at2"/>
<dbReference type="EMBL" id="CP022163">
    <property type="protein sequence ID" value="ATB29086.1"/>
    <property type="molecule type" value="Genomic_DNA"/>
</dbReference>